<keyword evidence="3 5" id="KW-0378">Hydrolase</keyword>
<sequence>MDERYPIGKFDFNGKLTPNVIRGWMMEIESLPYMLRRAVGDLTDEQLDTPYREGGWTVRQVVHHLADSHMNAYIRMKLALTEDQPVIKDYKEAEWAKLPNYRLPVEASLTLLETLHLHWIVVLKDLNHEELNKMFYHPESGLLTVGECIGTYAWHGRHHLAQITSLKGRKKW</sequence>
<dbReference type="NCBIfam" id="NF009807">
    <property type="entry name" value="PRK13291.1"/>
    <property type="match status" value="1"/>
</dbReference>
<feature type="binding site" evidence="5">
    <location>
        <position position="159"/>
    </location>
    <ligand>
        <name>Zn(2+)</name>
        <dbReference type="ChEBI" id="CHEBI:29105"/>
    </ligand>
</feature>
<dbReference type="HAMAP" id="MF_01256">
    <property type="entry name" value="YfiT_hydrol"/>
    <property type="match status" value="1"/>
</dbReference>
<comment type="subcellular location">
    <subcellularLocation>
        <location evidence="5">Cytoplasm</location>
    </subcellularLocation>
</comment>
<keyword evidence="4 5" id="KW-0862">Zinc</keyword>
<dbReference type="GO" id="GO:0008270">
    <property type="term" value="F:zinc ion binding"/>
    <property type="evidence" value="ECO:0007669"/>
    <property type="project" value="UniProtKB-UniRule"/>
</dbReference>
<proteinExistence type="inferred from homology"/>
<dbReference type="Gene3D" id="1.20.120.450">
    <property type="entry name" value="dinb family like domain"/>
    <property type="match status" value="1"/>
</dbReference>
<dbReference type="InterPro" id="IPR024775">
    <property type="entry name" value="DinB-like"/>
</dbReference>
<keyword evidence="2 5" id="KW-0479">Metal-binding</keyword>
<dbReference type="Pfam" id="PF12867">
    <property type="entry name" value="DinB_2"/>
    <property type="match status" value="1"/>
</dbReference>
<dbReference type="GO" id="GO:0005737">
    <property type="term" value="C:cytoplasm"/>
    <property type="evidence" value="ECO:0007669"/>
    <property type="project" value="UniProtKB-SubCell"/>
</dbReference>
<comment type="cofactor">
    <cofactor evidence="5">
        <name>Zn(2+)</name>
        <dbReference type="ChEBI" id="CHEBI:29105"/>
    </cofactor>
    <text evidence="5">Binds 1 zinc ion per subunit.</text>
</comment>
<feature type="domain" description="DinB-like" evidence="6">
    <location>
        <begin position="30"/>
        <end position="163"/>
    </location>
</feature>
<evidence type="ECO:0000256" key="2">
    <source>
        <dbReference type="ARBA" id="ARBA00022723"/>
    </source>
</evidence>
<dbReference type="EMBL" id="PISD01000033">
    <property type="protein sequence ID" value="PKG28041.1"/>
    <property type="molecule type" value="Genomic_DNA"/>
</dbReference>
<comment type="similarity">
    <text evidence="5">Belongs to the metal hydrolase YfiT family.</text>
</comment>
<evidence type="ECO:0000259" key="6">
    <source>
        <dbReference type="Pfam" id="PF12867"/>
    </source>
</evidence>
<dbReference type="InterPro" id="IPR034660">
    <property type="entry name" value="DinB/YfiT-like"/>
</dbReference>
<protein>
    <recommendedName>
        <fullName evidence="5">Putative metal-dependent hydrolase CWS20_15665</fullName>
        <ecNumber evidence="5">3.-.-.-</ecNumber>
    </recommendedName>
</protein>
<dbReference type="InterPro" id="IPR023774">
    <property type="entry name" value="Put_metal_dep_hydrolase_YfiT"/>
</dbReference>
<dbReference type="AlphaFoldDB" id="A0A2N0ZEU7"/>
<evidence type="ECO:0000256" key="3">
    <source>
        <dbReference type="ARBA" id="ARBA00022801"/>
    </source>
</evidence>
<comment type="function">
    <text evidence="5">Possible metal-dependent hydrolase.</text>
</comment>
<dbReference type="SUPFAM" id="SSF109854">
    <property type="entry name" value="DinB/YfiT-like putative metalloenzymes"/>
    <property type="match status" value="1"/>
</dbReference>
<dbReference type="GO" id="GO:0016787">
    <property type="term" value="F:hydrolase activity"/>
    <property type="evidence" value="ECO:0007669"/>
    <property type="project" value="UniProtKB-UniRule"/>
</dbReference>
<feature type="binding site" evidence="5">
    <location>
        <position position="64"/>
    </location>
    <ligand>
        <name>Zn(2+)</name>
        <dbReference type="ChEBI" id="CHEBI:29105"/>
    </ligand>
</feature>
<name>A0A2N0ZEU7_9BACI</name>
<comment type="caution">
    <text evidence="7">The sequence shown here is derived from an EMBL/GenBank/DDBJ whole genome shotgun (WGS) entry which is preliminary data.</text>
</comment>
<evidence type="ECO:0000313" key="7">
    <source>
        <dbReference type="EMBL" id="PKG28041.1"/>
    </source>
</evidence>
<evidence type="ECO:0000256" key="1">
    <source>
        <dbReference type="ARBA" id="ARBA00022490"/>
    </source>
</evidence>
<dbReference type="EC" id="3.-.-.-" evidence="5"/>
<evidence type="ECO:0000313" key="8">
    <source>
        <dbReference type="Proteomes" id="UP000233343"/>
    </source>
</evidence>
<gene>
    <name evidence="7" type="ORF">CWS20_15665</name>
</gene>
<dbReference type="Proteomes" id="UP000233343">
    <property type="component" value="Unassembled WGS sequence"/>
</dbReference>
<keyword evidence="8" id="KW-1185">Reference proteome</keyword>
<evidence type="ECO:0000256" key="4">
    <source>
        <dbReference type="ARBA" id="ARBA00022833"/>
    </source>
</evidence>
<accession>A0A2N0ZEU7</accession>
<organism evidence="7 8">
    <name type="scientific">Cytobacillus horneckiae</name>
    <dbReference type="NCBI Taxonomy" id="549687"/>
    <lineage>
        <taxon>Bacteria</taxon>
        <taxon>Bacillati</taxon>
        <taxon>Bacillota</taxon>
        <taxon>Bacilli</taxon>
        <taxon>Bacillales</taxon>
        <taxon>Bacillaceae</taxon>
        <taxon>Cytobacillus</taxon>
    </lineage>
</organism>
<comment type="subunit">
    <text evidence="5">Homodimer.</text>
</comment>
<reference evidence="7 8" key="1">
    <citation type="journal article" date="2010" name="Int. J. Syst. Evol. Microbiol.">
        <title>Bacillus horneckiae sp. nov., isolated from a spacecraft-assembly clean room.</title>
        <authorList>
            <person name="Vaishampayan P."/>
            <person name="Probst A."/>
            <person name="Krishnamurthi S."/>
            <person name="Ghosh S."/>
            <person name="Osman S."/>
            <person name="McDowall A."/>
            <person name="Ruckmani A."/>
            <person name="Mayilraj S."/>
            <person name="Venkateswaran K."/>
        </authorList>
    </citation>
    <scope>NUCLEOTIDE SEQUENCE [LARGE SCALE GENOMIC DNA]</scope>
    <source>
        <strain evidence="8">1PO1SC</strain>
    </source>
</reference>
<evidence type="ECO:0000256" key="5">
    <source>
        <dbReference type="HAMAP-Rule" id="MF_01256"/>
    </source>
</evidence>
<feature type="binding site" evidence="5">
    <location>
        <position position="155"/>
    </location>
    <ligand>
        <name>Zn(2+)</name>
        <dbReference type="ChEBI" id="CHEBI:29105"/>
    </ligand>
</feature>
<dbReference type="RefSeq" id="WP_066194830.1">
    <property type="nucleotide sequence ID" value="NZ_JAMAUX010000001.1"/>
</dbReference>
<keyword evidence="1 5" id="KW-0963">Cytoplasm</keyword>